<accession>A0AAN9WEJ9</accession>
<evidence type="ECO:0000313" key="1">
    <source>
        <dbReference type="EMBL" id="KAK7874142.1"/>
    </source>
</evidence>
<dbReference type="Proteomes" id="UP001378592">
    <property type="component" value="Unassembled WGS sequence"/>
</dbReference>
<name>A0AAN9WEJ9_9ORTH</name>
<evidence type="ECO:0000313" key="2">
    <source>
        <dbReference type="Proteomes" id="UP001378592"/>
    </source>
</evidence>
<dbReference type="AlphaFoldDB" id="A0AAN9WEJ9"/>
<comment type="caution">
    <text evidence="1">The sequence shown here is derived from an EMBL/GenBank/DDBJ whole genome shotgun (WGS) entry which is preliminary data.</text>
</comment>
<keyword evidence="2" id="KW-1185">Reference proteome</keyword>
<reference evidence="1 2" key="1">
    <citation type="submission" date="2024-03" db="EMBL/GenBank/DDBJ databases">
        <title>The genome assembly and annotation of the cricket Gryllus longicercus Weissman &amp; Gray.</title>
        <authorList>
            <person name="Szrajer S."/>
            <person name="Gray D."/>
            <person name="Ylla G."/>
        </authorList>
    </citation>
    <scope>NUCLEOTIDE SEQUENCE [LARGE SCALE GENOMIC DNA]</scope>
    <source>
        <strain evidence="1">DAG 2021-001</strain>
        <tissue evidence="1">Whole body minus gut</tissue>
    </source>
</reference>
<organism evidence="1 2">
    <name type="scientific">Gryllus longicercus</name>
    <dbReference type="NCBI Taxonomy" id="2509291"/>
    <lineage>
        <taxon>Eukaryota</taxon>
        <taxon>Metazoa</taxon>
        <taxon>Ecdysozoa</taxon>
        <taxon>Arthropoda</taxon>
        <taxon>Hexapoda</taxon>
        <taxon>Insecta</taxon>
        <taxon>Pterygota</taxon>
        <taxon>Neoptera</taxon>
        <taxon>Polyneoptera</taxon>
        <taxon>Orthoptera</taxon>
        <taxon>Ensifera</taxon>
        <taxon>Gryllidea</taxon>
        <taxon>Grylloidea</taxon>
        <taxon>Gryllidae</taxon>
        <taxon>Gryllinae</taxon>
        <taxon>Gryllus</taxon>
    </lineage>
</organism>
<proteinExistence type="predicted"/>
<gene>
    <name evidence="1" type="ORF">R5R35_004683</name>
</gene>
<protein>
    <submittedName>
        <fullName evidence="1">Uncharacterized protein</fullName>
    </submittedName>
</protein>
<dbReference type="EMBL" id="JAZDUA010000005">
    <property type="protein sequence ID" value="KAK7874142.1"/>
    <property type="molecule type" value="Genomic_DNA"/>
</dbReference>
<sequence>MSNWRASGESESSCVCGRSVPYSREPLTYSSVSRALSAEGRRPAYVASSQDIERLLEAPGMADEAGYPLAHVVPQCLLSPAYFILGTRPRWAQQRRLDALLQAAVEGGIVGKINRDELWEMRLVGELARGPAVPPSNPSAAPADKPRPLTLTALTEPAVLLCAGKLAAAVAFLRENVQRCVTHDLCNA</sequence>